<sequence>MQIKITPLTNTHSHLEGIFKAKNCYYLAKFHSAGIVTEIKKSDNWLEDEMSWVSRSEIPFVTTMRHVQLRSQHLVEGVLTPVLRKFKPFYVTKEVDKFPSRDECMQLVYKYCDYASDDGYDFYKSRVKENDVVRLFRKFDYRNDLFIRAGSCLYKAYILLNTSHLFAEEIYNNAFIAFEAMVEHLKFKNGFSGKESRNKVIDLIGKYLEKDNPGVDFKDYEEEMRDAIRNDIIHPFRERSGERIAQPFLMADYIFEDLGLIDWLFKKIIEGKLK</sequence>
<gene>
    <name evidence="1" type="ORF">UT39_C0021G0001</name>
</gene>
<proteinExistence type="predicted"/>
<dbReference type="AlphaFoldDB" id="A0A0G0N206"/>
<protein>
    <submittedName>
        <fullName evidence="1">Uncharacterized protein</fullName>
    </submittedName>
</protein>
<dbReference type="Proteomes" id="UP000034246">
    <property type="component" value="Unassembled WGS sequence"/>
</dbReference>
<dbReference type="EMBL" id="LBWP01000021">
    <property type="protein sequence ID" value="KKR10259.1"/>
    <property type="molecule type" value="Genomic_DNA"/>
</dbReference>
<evidence type="ECO:0000313" key="2">
    <source>
        <dbReference type="Proteomes" id="UP000034246"/>
    </source>
</evidence>
<evidence type="ECO:0000313" key="1">
    <source>
        <dbReference type="EMBL" id="KKR10259.1"/>
    </source>
</evidence>
<name>A0A0G0N206_9BACT</name>
<comment type="caution">
    <text evidence="1">The sequence shown here is derived from an EMBL/GenBank/DDBJ whole genome shotgun (WGS) entry which is preliminary data.</text>
</comment>
<accession>A0A0G0N206</accession>
<organism evidence="1 2">
    <name type="scientific">Candidatus Woesebacteria bacterium GW2011_GWA1_39_21</name>
    <dbReference type="NCBI Taxonomy" id="1618550"/>
    <lineage>
        <taxon>Bacteria</taxon>
        <taxon>Candidatus Woeseibacteriota</taxon>
    </lineage>
</organism>
<reference evidence="1 2" key="1">
    <citation type="journal article" date="2015" name="Nature">
        <title>rRNA introns, odd ribosomes, and small enigmatic genomes across a large radiation of phyla.</title>
        <authorList>
            <person name="Brown C.T."/>
            <person name="Hug L.A."/>
            <person name="Thomas B.C."/>
            <person name="Sharon I."/>
            <person name="Castelle C.J."/>
            <person name="Singh A."/>
            <person name="Wilkins M.J."/>
            <person name="Williams K.H."/>
            <person name="Banfield J.F."/>
        </authorList>
    </citation>
    <scope>NUCLEOTIDE SEQUENCE [LARGE SCALE GENOMIC DNA]</scope>
</reference>